<reference evidence="1 2" key="1">
    <citation type="journal article" date="2024" name="Int. J. Syst. Evol. Microbiol.">
        <title>Clostridium omnivorum sp. nov., isolated from anoxic soil under the treatment of reductive soil disinfestation.</title>
        <authorList>
            <person name="Ueki A."/>
            <person name="Tonouchi A."/>
            <person name="Kaku N."/>
            <person name="Honma S."/>
            <person name="Ueki K."/>
        </authorList>
    </citation>
    <scope>NUCLEOTIDE SEQUENCE [LARGE SCALE GENOMIC DNA]</scope>
    <source>
        <strain evidence="1 2">E14</strain>
    </source>
</reference>
<dbReference type="RefSeq" id="WP_264850818.1">
    <property type="nucleotide sequence ID" value="NZ_BRXR01000001.1"/>
</dbReference>
<evidence type="ECO:0000313" key="2">
    <source>
        <dbReference type="Proteomes" id="UP001208567"/>
    </source>
</evidence>
<accession>A0ABQ5N8M8</accession>
<sequence>MDSFYREDISNFIHSKCRVTEEELLEKFKDLTLEELRKELYILEFIVDKPEIYYIDGKYISKHCKHLET</sequence>
<evidence type="ECO:0000313" key="1">
    <source>
        <dbReference type="EMBL" id="GLC31501.1"/>
    </source>
</evidence>
<organism evidence="1 2">
    <name type="scientific">Clostridium omnivorum</name>
    <dbReference type="NCBI Taxonomy" id="1604902"/>
    <lineage>
        <taxon>Bacteria</taxon>
        <taxon>Bacillati</taxon>
        <taxon>Bacillota</taxon>
        <taxon>Clostridia</taxon>
        <taxon>Eubacteriales</taxon>
        <taxon>Clostridiaceae</taxon>
        <taxon>Clostridium</taxon>
    </lineage>
</organism>
<dbReference type="Proteomes" id="UP001208567">
    <property type="component" value="Unassembled WGS sequence"/>
</dbReference>
<keyword evidence="2" id="KW-1185">Reference proteome</keyword>
<comment type="caution">
    <text evidence="1">The sequence shown here is derived from an EMBL/GenBank/DDBJ whole genome shotgun (WGS) entry which is preliminary data.</text>
</comment>
<name>A0ABQ5N8M8_9CLOT</name>
<gene>
    <name evidence="1" type="ORF">bsdE14_29110</name>
</gene>
<dbReference type="EMBL" id="BRXR01000001">
    <property type="protein sequence ID" value="GLC31501.1"/>
    <property type="molecule type" value="Genomic_DNA"/>
</dbReference>
<proteinExistence type="predicted"/>
<protein>
    <submittedName>
        <fullName evidence="1">Uncharacterized protein</fullName>
    </submittedName>
</protein>